<keyword evidence="3" id="KW-1185">Reference proteome</keyword>
<sequence>MTPTNLSNATDLCLPVLKYSYATGVRPDNTIPWTHLQASSLFAVVRGVETRSADGRLHPDGQLSLTLVQGTKVLESIDVAQYVDAAREARHGAEKAGVVPSTEQLPIFGITKHSLLAIRYKLQNGQARRIQMRMQSSGECEQLVAVFVRRGMEFQEQRPRTGQSCSTRISTMSGHDRILHEHPAAISRPFMRQPMHDVGNLWQGPELHQAVESTSWADNANLPEGARRPESMRRPTESMAPPNRVAHVDDSSRRPLPPAEFTRPSETVRHTDVRTGLPGTETPEWLRMPALGATRPWSSSATDAAHGPLTSDPAARPSTAATSTLPDAVETVPPRRELPFKRPGSRYNGSEHESRPGSSALALPPLPRPRLVKEGTHVPVRPNGTGTEPMHERGASEGITVEEYAGQATNDRQAALETFMLDQLEKPEFATLCEDVEQCWRRIALGI</sequence>
<reference evidence="2" key="1">
    <citation type="journal article" date="2020" name="Stud. Mycol.">
        <title>101 Dothideomycetes genomes: a test case for predicting lifestyles and emergence of pathogens.</title>
        <authorList>
            <person name="Haridas S."/>
            <person name="Albert R."/>
            <person name="Binder M."/>
            <person name="Bloem J."/>
            <person name="Labutti K."/>
            <person name="Salamov A."/>
            <person name="Andreopoulos B."/>
            <person name="Baker S."/>
            <person name="Barry K."/>
            <person name="Bills G."/>
            <person name="Bluhm B."/>
            <person name="Cannon C."/>
            <person name="Castanera R."/>
            <person name="Culley D."/>
            <person name="Daum C."/>
            <person name="Ezra D."/>
            <person name="Gonzalez J."/>
            <person name="Henrissat B."/>
            <person name="Kuo A."/>
            <person name="Liang C."/>
            <person name="Lipzen A."/>
            <person name="Lutzoni F."/>
            <person name="Magnuson J."/>
            <person name="Mondo S."/>
            <person name="Nolan M."/>
            <person name="Ohm R."/>
            <person name="Pangilinan J."/>
            <person name="Park H.-J."/>
            <person name="Ramirez L."/>
            <person name="Alfaro M."/>
            <person name="Sun H."/>
            <person name="Tritt A."/>
            <person name="Yoshinaga Y."/>
            <person name="Zwiers L.-H."/>
            <person name="Turgeon B."/>
            <person name="Goodwin S."/>
            <person name="Spatafora J."/>
            <person name="Crous P."/>
            <person name="Grigoriev I."/>
        </authorList>
    </citation>
    <scope>NUCLEOTIDE SEQUENCE</scope>
    <source>
        <strain evidence="2">CBS 480.64</strain>
    </source>
</reference>
<name>A0A6A7BVA6_9PEZI</name>
<proteinExistence type="predicted"/>
<gene>
    <name evidence="2" type="ORF">K470DRAFT_272240</name>
</gene>
<dbReference type="GO" id="GO:0007131">
    <property type="term" value="P:reciprocal meiotic recombination"/>
    <property type="evidence" value="ECO:0007669"/>
    <property type="project" value="InterPro"/>
</dbReference>
<dbReference type="OrthoDB" id="5360255at2759"/>
<evidence type="ECO:0000313" key="3">
    <source>
        <dbReference type="Proteomes" id="UP000799421"/>
    </source>
</evidence>
<organism evidence="2 3">
    <name type="scientific">Piedraia hortae CBS 480.64</name>
    <dbReference type="NCBI Taxonomy" id="1314780"/>
    <lineage>
        <taxon>Eukaryota</taxon>
        <taxon>Fungi</taxon>
        <taxon>Dikarya</taxon>
        <taxon>Ascomycota</taxon>
        <taxon>Pezizomycotina</taxon>
        <taxon>Dothideomycetes</taxon>
        <taxon>Dothideomycetidae</taxon>
        <taxon>Capnodiales</taxon>
        <taxon>Piedraiaceae</taxon>
        <taxon>Piedraia</taxon>
    </lineage>
</organism>
<accession>A0A6A7BVA6</accession>
<dbReference type="Pfam" id="PF03525">
    <property type="entry name" value="Meiotic_rec114"/>
    <property type="match status" value="1"/>
</dbReference>
<evidence type="ECO:0000313" key="2">
    <source>
        <dbReference type="EMBL" id="KAF2858659.1"/>
    </source>
</evidence>
<dbReference type="InterPro" id="IPR004354">
    <property type="entry name" value="Meiotic_Rec114"/>
</dbReference>
<feature type="region of interest" description="Disordered" evidence="1">
    <location>
        <begin position="214"/>
        <end position="393"/>
    </location>
</feature>
<dbReference type="EMBL" id="MU006005">
    <property type="protein sequence ID" value="KAF2858659.1"/>
    <property type="molecule type" value="Genomic_DNA"/>
</dbReference>
<evidence type="ECO:0000256" key="1">
    <source>
        <dbReference type="SAM" id="MobiDB-lite"/>
    </source>
</evidence>
<feature type="compositionally biased region" description="Basic and acidic residues" evidence="1">
    <location>
        <begin position="225"/>
        <end position="236"/>
    </location>
</feature>
<dbReference type="Proteomes" id="UP000799421">
    <property type="component" value="Unassembled WGS sequence"/>
</dbReference>
<dbReference type="AlphaFoldDB" id="A0A6A7BVA6"/>
<feature type="compositionally biased region" description="Low complexity" evidence="1">
    <location>
        <begin position="310"/>
        <end position="326"/>
    </location>
</feature>
<protein>
    <submittedName>
        <fullName evidence="2">Uncharacterized protein</fullName>
    </submittedName>
</protein>